<feature type="transmembrane region" description="Helical" evidence="1">
    <location>
        <begin position="113"/>
        <end position="134"/>
    </location>
</feature>
<dbReference type="GeneID" id="108557536"/>
<reference evidence="3" key="1">
    <citation type="submission" date="2025-08" db="UniProtKB">
        <authorList>
            <consortium name="RefSeq"/>
        </authorList>
    </citation>
    <scope>IDENTIFICATION</scope>
    <source>
        <tissue evidence="3">Whole Larva</tissue>
    </source>
</reference>
<sequence>MSSVVYMDFDDEDEEYKMKQEVLFKVEPKELFNRILLSFIPPVGRFSRVYSDLLGPLLAVCAMVFLLNAGYLFKPNNILLSPNGFMCIYISTMIIIMYLTLRFHPNHLDFVQLISLAGYSLYGHILAIGLPFLFFPDNRFFFLCLIIFGGSSTFKPIIAFNRIFHAPVFRLLIGTIFGLIQLLAILFTHLAYMHPTFIYGGNVEAV</sequence>
<keyword evidence="2" id="KW-1185">Reference proteome</keyword>
<keyword evidence="1" id="KW-0472">Membrane</keyword>
<keyword evidence="1" id="KW-1133">Transmembrane helix</keyword>
<feature type="transmembrane region" description="Helical" evidence="1">
    <location>
        <begin position="171"/>
        <end position="192"/>
    </location>
</feature>
<organism evidence="2 3">
    <name type="scientific">Nicrophorus vespilloides</name>
    <name type="common">Boreal carrion beetle</name>
    <dbReference type="NCBI Taxonomy" id="110193"/>
    <lineage>
        <taxon>Eukaryota</taxon>
        <taxon>Metazoa</taxon>
        <taxon>Ecdysozoa</taxon>
        <taxon>Arthropoda</taxon>
        <taxon>Hexapoda</taxon>
        <taxon>Insecta</taxon>
        <taxon>Pterygota</taxon>
        <taxon>Neoptera</taxon>
        <taxon>Endopterygota</taxon>
        <taxon>Coleoptera</taxon>
        <taxon>Polyphaga</taxon>
        <taxon>Staphyliniformia</taxon>
        <taxon>Silphidae</taxon>
        <taxon>Nicrophorinae</taxon>
        <taxon>Nicrophorus</taxon>
    </lineage>
</organism>
<dbReference type="Proteomes" id="UP000695000">
    <property type="component" value="Unplaced"/>
</dbReference>
<feature type="transmembrane region" description="Helical" evidence="1">
    <location>
        <begin position="140"/>
        <end position="159"/>
    </location>
</feature>
<feature type="transmembrane region" description="Helical" evidence="1">
    <location>
        <begin position="79"/>
        <end position="101"/>
    </location>
</feature>
<gene>
    <name evidence="3" type="primary">LOC108557536</name>
</gene>
<name>A0ABM1M4S1_NICVS</name>
<keyword evidence="1" id="KW-0812">Transmembrane</keyword>
<protein>
    <submittedName>
        <fullName evidence="3">Uncharacterized protein LOC108557536</fullName>
    </submittedName>
</protein>
<evidence type="ECO:0000313" key="3">
    <source>
        <dbReference type="RefSeq" id="XP_017769571.1"/>
    </source>
</evidence>
<proteinExistence type="predicted"/>
<dbReference type="RefSeq" id="XP_017769571.1">
    <property type="nucleotide sequence ID" value="XM_017914082.1"/>
</dbReference>
<accession>A0ABM1M4S1</accession>
<feature type="transmembrane region" description="Helical" evidence="1">
    <location>
        <begin position="53"/>
        <end position="73"/>
    </location>
</feature>
<evidence type="ECO:0000256" key="1">
    <source>
        <dbReference type="SAM" id="Phobius"/>
    </source>
</evidence>
<evidence type="ECO:0000313" key="2">
    <source>
        <dbReference type="Proteomes" id="UP000695000"/>
    </source>
</evidence>